<dbReference type="EMBL" id="LN728848">
    <property type="protein sequence ID" value="CEP12996.1"/>
    <property type="molecule type" value="Genomic_DNA"/>
</dbReference>
<feature type="coiled-coil region" evidence="1">
    <location>
        <begin position="161"/>
        <end position="188"/>
    </location>
</feature>
<dbReference type="AlphaFoldDB" id="A0A0B7N401"/>
<dbReference type="Proteomes" id="UP000054107">
    <property type="component" value="Unassembled WGS sequence"/>
</dbReference>
<keyword evidence="3" id="KW-1185">Reference proteome</keyword>
<reference evidence="2 3" key="1">
    <citation type="submission" date="2014-09" db="EMBL/GenBank/DDBJ databases">
        <authorList>
            <person name="Ellenberger Sabrina"/>
        </authorList>
    </citation>
    <scope>NUCLEOTIDE SEQUENCE [LARGE SCALE GENOMIC DNA]</scope>
    <source>
        <strain evidence="2 3">CBS 412.66</strain>
    </source>
</reference>
<sequence length="340" mass="38822">MVAFEKEPLTIRIFPCSLNLPIEAIFRGITYHLQAFGVVEAHSSTKKLNYVPLQIEGEVEEEIEEEIEEKDAAAKKINKKSGFINLVKKLICNMSKTNATQATDASEKVEMARNEQRRLQVRIHEMEDSFNVLQIKRDKLKLRADKSKVVQQAFEAADEELKLAQEKVKPVKEELEAAKKDCVKAEDEEYNTWVKHVSEIDANGLINGAKVSTKPLIIVTPIYDDIKKTGLYETTAVNYTKIVAIDFGTDESKIVVYEKIEDEWLNLSLPIEAIFRGITYHLQAFGVLEAHSSTKKLNYVPLQIEGEVEEEIEEEIEEKDEAAKKTNKKSGFINRFRKIF</sequence>
<accession>A0A0B7N401</accession>
<evidence type="ECO:0000256" key="1">
    <source>
        <dbReference type="SAM" id="Coils"/>
    </source>
</evidence>
<name>A0A0B7N401_9FUNG</name>
<gene>
    <name evidence="2" type="primary">PARPA_07017.1 scaffold 25188</name>
</gene>
<keyword evidence="1" id="KW-0175">Coiled coil</keyword>
<protein>
    <submittedName>
        <fullName evidence="2">Uncharacterized protein</fullName>
    </submittedName>
</protein>
<organism evidence="2 3">
    <name type="scientific">Parasitella parasitica</name>
    <dbReference type="NCBI Taxonomy" id="35722"/>
    <lineage>
        <taxon>Eukaryota</taxon>
        <taxon>Fungi</taxon>
        <taxon>Fungi incertae sedis</taxon>
        <taxon>Mucoromycota</taxon>
        <taxon>Mucoromycotina</taxon>
        <taxon>Mucoromycetes</taxon>
        <taxon>Mucorales</taxon>
        <taxon>Mucorineae</taxon>
        <taxon>Mucoraceae</taxon>
        <taxon>Parasitella</taxon>
    </lineage>
</organism>
<evidence type="ECO:0000313" key="3">
    <source>
        <dbReference type="Proteomes" id="UP000054107"/>
    </source>
</evidence>
<evidence type="ECO:0000313" key="2">
    <source>
        <dbReference type="EMBL" id="CEP12996.1"/>
    </source>
</evidence>
<feature type="coiled-coil region" evidence="1">
    <location>
        <begin position="56"/>
        <end position="129"/>
    </location>
</feature>
<proteinExistence type="predicted"/>